<dbReference type="Proteomes" id="UP000192769">
    <property type="component" value="Unassembled WGS sequence"/>
</dbReference>
<gene>
    <name evidence="1" type="ORF">B2J69_09760</name>
</gene>
<name>A0A1V9DJS9_9GAMM</name>
<sequence length="82" mass="8713">MKIIYQQGNKQASLILTASLFDFPRLVRVASAALNVVPGAVAETTGMFCLRTTITGPASFMNEALAAALSALYPSSRYTASR</sequence>
<keyword evidence="2" id="KW-1185">Reference proteome</keyword>
<comment type="caution">
    <text evidence="1">The sequence shown here is derived from an EMBL/GenBank/DDBJ whole genome shotgun (WGS) entry which is preliminary data.</text>
</comment>
<dbReference type="EMBL" id="MWUE01000014">
    <property type="protein sequence ID" value="OQP34061.1"/>
    <property type="molecule type" value="Genomic_DNA"/>
</dbReference>
<dbReference type="OrthoDB" id="6461425at2"/>
<dbReference type="RefSeq" id="WP_081138806.1">
    <property type="nucleotide sequence ID" value="NZ_MWUE01000014.1"/>
</dbReference>
<accession>A0A1V9DJS9</accession>
<proteinExistence type="predicted"/>
<evidence type="ECO:0000313" key="2">
    <source>
        <dbReference type="Proteomes" id="UP000192769"/>
    </source>
</evidence>
<reference evidence="1 2" key="1">
    <citation type="submission" date="2017-02" db="EMBL/GenBank/DDBJ databases">
        <title>Whole genome shotgun sequence of Pantoea agglomerans strain AS1 isolated from a cycad, Zamia floridana in Central Florida, USA.</title>
        <authorList>
            <person name="Lata P."/>
            <person name="Govindarajan S."/>
            <person name="Qi F."/>
            <person name="Li J.-L."/>
            <person name="Maurya S.K."/>
            <person name="Sahoo M.K."/>
        </authorList>
    </citation>
    <scope>NUCLEOTIDE SEQUENCE [LARGE SCALE GENOMIC DNA]</scope>
    <source>
        <strain evidence="1 2">AS1</strain>
    </source>
</reference>
<protein>
    <submittedName>
        <fullName evidence="1">Uncharacterized protein</fullName>
    </submittedName>
</protein>
<evidence type="ECO:0000313" key="1">
    <source>
        <dbReference type="EMBL" id="OQP34061.1"/>
    </source>
</evidence>
<dbReference type="AlphaFoldDB" id="A0A1V9DJS9"/>
<organism evidence="1 2">
    <name type="scientific">Pantoea latae</name>
    <dbReference type="NCBI Taxonomy" id="1964541"/>
    <lineage>
        <taxon>Bacteria</taxon>
        <taxon>Pseudomonadati</taxon>
        <taxon>Pseudomonadota</taxon>
        <taxon>Gammaproteobacteria</taxon>
        <taxon>Enterobacterales</taxon>
        <taxon>Erwiniaceae</taxon>
        <taxon>Pantoea</taxon>
    </lineage>
</organism>